<evidence type="ECO:0000313" key="1">
    <source>
        <dbReference type="EMBL" id="KKL04524.1"/>
    </source>
</evidence>
<feature type="non-terminal residue" evidence="1">
    <location>
        <position position="55"/>
    </location>
</feature>
<name>A0A0F9A4N3_9ZZZZ</name>
<dbReference type="AlphaFoldDB" id="A0A0F9A4N3"/>
<dbReference type="EMBL" id="LAZR01044489">
    <property type="protein sequence ID" value="KKL04524.1"/>
    <property type="molecule type" value="Genomic_DNA"/>
</dbReference>
<comment type="caution">
    <text evidence="1">The sequence shown here is derived from an EMBL/GenBank/DDBJ whole genome shotgun (WGS) entry which is preliminary data.</text>
</comment>
<organism evidence="1">
    <name type="scientific">marine sediment metagenome</name>
    <dbReference type="NCBI Taxonomy" id="412755"/>
    <lineage>
        <taxon>unclassified sequences</taxon>
        <taxon>metagenomes</taxon>
        <taxon>ecological metagenomes</taxon>
    </lineage>
</organism>
<reference evidence="1" key="1">
    <citation type="journal article" date="2015" name="Nature">
        <title>Complex archaea that bridge the gap between prokaryotes and eukaryotes.</title>
        <authorList>
            <person name="Spang A."/>
            <person name="Saw J.H."/>
            <person name="Jorgensen S.L."/>
            <person name="Zaremba-Niedzwiedzka K."/>
            <person name="Martijn J."/>
            <person name="Lind A.E."/>
            <person name="van Eijk R."/>
            <person name="Schleper C."/>
            <person name="Guy L."/>
            <person name="Ettema T.J."/>
        </authorList>
    </citation>
    <scope>NUCLEOTIDE SEQUENCE</scope>
</reference>
<accession>A0A0F9A4N3</accession>
<protein>
    <submittedName>
        <fullName evidence="1">Uncharacterized protein</fullName>
    </submittedName>
</protein>
<gene>
    <name evidence="1" type="ORF">LCGC14_2615190</name>
</gene>
<proteinExistence type="predicted"/>
<sequence length="55" mass="6369">MVFQMSSKDSFFNAPAKLKSYKKDVAPMGFYFDIFATEIFKIPVMPVPMRIDKLT</sequence>